<dbReference type="PANTHER" id="PTHR11461:SF211">
    <property type="entry name" value="GH10112P-RELATED"/>
    <property type="match status" value="1"/>
</dbReference>
<dbReference type="CDD" id="cd19601">
    <property type="entry name" value="serpin42Da-like"/>
    <property type="match status" value="1"/>
</dbReference>
<dbReference type="InParanoid" id="A0A5N4AGK2"/>
<comment type="caution">
    <text evidence="7">The sequence shown here is derived from an EMBL/GenBank/DDBJ whole genome shotgun (WGS) entry which is preliminary data.</text>
</comment>
<dbReference type="InterPro" id="IPR000215">
    <property type="entry name" value="Serpin_fam"/>
</dbReference>
<evidence type="ECO:0000256" key="3">
    <source>
        <dbReference type="ARBA" id="ARBA00022729"/>
    </source>
</evidence>
<proteinExistence type="inferred from homology"/>
<dbReference type="PROSITE" id="PS00284">
    <property type="entry name" value="SERPIN"/>
    <property type="match status" value="1"/>
</dbReference>
<dbReference type="Proteomes" id="UP000327044">
    <property type="component" value="Unassembled WGS sequence"/>
</dbReference>
<dbReference type="Gene3D" id="3.30.497.10">
    <property type="entry name" value="Antithrombin, subunit I, domain 2"/>
    <property type="match status" value="1"/>
</dbReference>
<dbReference type="SUPFAM" id="SSF56574">
    <property type="entry name" value="Serpins"/>
    <property type="match status" value="1"/>
</dbReference>
<keyword evidence="3" id="KW-0732">Signal</keyword>
<reference evidence="7 8" key="1">
    <citation type="journal article" date="2018" name="Elife">
        <title>Firefly genomes illuminate parallel origins of bioluminescence in beetles.</title>
        <authorList>
            <person name="Fallon T.R."/>
            <person name="Lower S.E."/>
            <person name="Chang C.H."/>
            <person name="Bessho-Uehara M."/>
            <person name="Martin G.J."/>
            <person name="Bewick A.J."/>
            <person name="Behringer M."/>
            <person name="Debat H.J."/>
            <person name="Wong I."/>
            <person name="Day J.C."/>
            <person name="Suvorov A."/>
            <person name="Silva C.J."/>
            <person name="Stanger-Hall K.F."/>
            <person name="Hall D.W."/>
            <person name="Schmitz R.J."/>
            <person name="Nelson D.R."/>
            <person name="Lewis S.M."/>
            <person name="Shigenobu S."/>
            <person name="Bybee S.M."/>
            <person name="Larracuente A.M."/>
            <person name="Oba Y."/>
            <person name="Weng J.K."/>
        </authorList>
    </citation>
    <scope>NUCLEOTIDE SEQUENCE [LARGE SCALE GENOMIC DNA]</scope>
    <source>
        <strain evidence="7">1611_PpyrPB1</strain>
        <tissue evidence="7">Whole body</tissue>
    </source>
</reference>
<dbReference type="GO" id="GO:0005615">
    <property type="term" value="C:extracellular space"/>
    <property type="evidence" value="ECO:0007669"/>
    <property type="project" value="InterPro"/>
</dbReference>
<keyword evidence="8" id="KW-1185">Reference proteome</keyword>
<dbReference type="FunFam" id="3.30.497.10:FF:000006">
    <property type="entry name" value="Plasminogen activator inhibitor 1"/>
    <property type="match status" value="1"/>
</dbReference>
<evidence type="ECO:0000256" key="4">
    <source>
        <dbReference type="ARBA" id="ARBA00022900"/>
    </source>
</evidence>
<dbReference type="InterPro" id="IPR036186">
    <property type="entry name" value="Serpin_sf"/>
</dbReference>
<dbReference type="Gene3D" id="2.30.39.10">
    <property type="entry name" value="Alpha-1-antitrypsin, domain 1"/>
    <property type="match status" value="1"/>
</dbReference>
<evidence type="ECO:0000256" key="5">
    <source>
        <dbReference type="RuleBase" id="RU000411"/>
    </source>
</evidence>
<protein>
    <recommendedName>
        <fullName evidence="6">Serpin domain-containing protein</fullName>
    </recommendedName>
</protein>
<evidence type="ECO:0000313" key="8">
    <source>
        <dbReference type="Proteomes" id="UP000327044"/>
    </source>
</evidence>
<dbReference type="GO" id="GO:0004867">
    <property type="term" value="F:serine-type endopeptidase inhibitor activity"/>
    <property type="evidence" value="ECO:0007669"/>
    <property type="project" value="UniProtKB-KW"/>
</dbReference>
<sequence>MASKELCEVVSGNSRFANKFYNFIAEEEKGKNVFFSPISAHTVLAMAYQGAAGKTAESFASTLHVSDQDSASTGYSDVMKSLNSVEDVMLHIANKIYVMDGFPLKEKFHKRAKDHFLSEAESVNFAQSAESAKKINGWVEDKTNSKIKDLIKPSVLDQLTRLVLVNAIYFKGNWAHPFRKEATIKEKFYISETESVDCDMMHITKHFNYRDDEKLDAQVLEMKYSNKDVSMVFILPHKRTGIEELEKKLVDVDLSNITDGMRSMEVEVSLPKFKIETEMDLKSVLTKMGLGVIFEPGKADFSEVSESDEPLYVSKVIQKAFIEVNEEGAEAAAATGVVISANRCAIIRLKCAFRADHPFLLFLQCKFENLRVTIFSGQIAAPTNAIS</sequence>
<dbReference type="Pfam" id="PF00079">
    <property type="entry name" value="Serpin"/>
    <property type="match status" value="1"/>
</dbReference>
<dbReference type="InterPro" id="IPR042185">
    <property type="entry name" value="Serpin_sf_2"/>
</dbReference>
<name>A0A5N4AGK2_PHOPY</name>
<dbReference type="PANTHER" id="PTHR11461">
    <property type="entry name" value="SERINE PROTEASE INHIBITOR, SERPIN"/>
    <property type="match status" value="1"/>
</dbReference>
<dbReference type="InterPro" id="IPR042178">
    <property type="entry name" value="Serpin_sf_1"/>
</dbReference>
<feature type="domain" description="Serpin" evidence="6">
    <location>
        <begin position="18"/>
        <end position="382"/>
    </location>
</feature>
<dbReference type="AlphaFoldDB" id="A0A5N4AGK2"/>
<keyword evidence="2" id="KW-0646">Protease inhibitor</keyword>
<dbReference type="InterPro" id="IPR023795">
    <property type="entry name" value="Serpin_CS"/>
</dbReference>
<accession>A0A5N4AGK2</accession>
<dbReference type="FunCoup" id="A0A5N4AGK2">
    <property type="interactions" value="101"/>
</dbReference>
<dbReference type="EMBL" id="VVIM01000007">
    <property type="protein sequence ID" value="KAB0796490.1"/>
    <property type="molecule type" value="Genomic_DNA"/>
</dbReference>
<organism evidence="7 8">
    <name type="scientific">Photinus pyralis</name>
    <name type="common">Common eastern firefly</name>
    <name type="synonym">Lampyris pyralis</name>
    <dbReference type="NCBI Taxonomy" id="7054"/>
    <lineage>
        <taxon>Eukaryota</taxon>
        <taxon>Metazoa</taxon>
        <taxon>Ecdysozoa</taxon>
        <taxon>Arthropoda</taxon>
        <taxon>Hexapoda</taxon>
        <taxon>Insecta</taxon>
        <taxon>Pterygota</taxon>
        <taxon>Neoptera</taxon>
        <taxon>Endopterygota</taxon>
        <taxon>Coleoptera</taxon>
        <taxon>Polyphaga</taxon>
        <taxon>Elateriformia</taxon>
        <taxon>Elateroidea</taxon>
        <taxon>Lampyridae</taxon>
        <taxon>Lampyrinae</taxon>
        <taxon>Photinus</taxon>
    </lineage>
</organism>
<dbReference type="InterPro" id="IPR023796">
    <property type="entry name" value="Serpin_dom"/>
</dbReference>
<evidence type="ECO:0000259" key="6">
    <source>
        <dbReference type="SMART" id="SM00093"/>
    </source>
</evidence>
<evidence type="ECO:0000256" key="1">
    <source>
        <dbReference type="ARBA" id="ARBA00009500"/>
    </source>
</evidence>
<gene>
    <name evidence="7" type="ORF">PPYR_10551</name>
</gene>
<evidence type="ECO:0000313" key="7">
    <source>
        <dbReference type="EMBL" id="KAB0796490.1"/>
    </source>
</evidence>
<evidence type="ECO:0000256" key="2">
    <source>
        <dbReference type="ARBA" id="ARBA00022690"/>
    </source>
</evidence>
<comment type="similarity">
    <text evidence="1 5">Belongs to the serpin family.</text>
</comment>
<keyword evidence="4" id="KW-0722">Serine protease inhibitor</keyword>
<dbReference type="SMART" id="SM00093">
    <property type="entry name" value="SERPIN"/>
    <property type="match status" value="1"/>
</dbReference>